<evidence type="ECO:0000313" key="1">
    <source>
        <dbReference type="EMBL" id="KAJ3132462.1"/>
    </source>
</evidence>
<dbReference type="AlphaFoldDB" id="A0AAD5T6W6"/>
<name>A0AAD5T6W6_9FUNG</name>
<keyword evidence="2" id="KW-1185">Reference proteome</keyword>
<sequence length="695" mass="73148">MNATIKNNSSCSVKVKAEKQNSASTMASAETFMAMLANIGSNSSSTGYNNTVTPSPSLPALNSPCESSPELSLFDEHTLTAAYHPSFSADDYDLLSSFGQNFASAPFKQFPSVPVSLNSSCEFVPFTISRSTNGDNQVNSSSSPKGQSDFVLNSTLMPFGIPSAPALMGAAAALSPMFGSAAVSSSAASLAGDGSISFAKSSTSSSTNATPTITDFMSVFAFGTPFAASMDAASALSNNFGSAQASSSVFSSTAFDGFSSPMICSDSVNWLDSLVLPAFPESQQISSNFAPVSTKPTSSTLAFKGNRETAVSSVYLTKTVGDKQTIEHPCNCKSCGIPVATMVLRGSTESFSAGYILEVSCDSCLNSTSASPNHELNLTVVQSRKRARKVNEDGKAVHCDVCQTHIGSGGVQVVKSETDEQSKRHCSGKSASARKSDKFSVEVVCACCRDAYGFCTECGGGGKYRTGKYRPFELFQDGRRTCSLPHFRLGETKTSHSVSHVSESSCDSLLDAKAIFVESFISQLAVPKNLSGSLANFSSVGAIRQTAEKTWAVEESRMERSVLPQYVAFASIPKSSRKKSRSATSDSAEVQMAFFTAEHMPTVGVLEIKQNASKVTASQSAGLIVDMIHNAVCALPSGSVQYILINGATITPAQREKLGAVKAESFLLSSPVTPESIYMKERCASVVKAGGEMFV</sequence>
<evidence type="ECO:0000313" key="2">
    <source>
        <dbReference type="Proteomes" id="UP001211907"/>
    </source>
</evidence>
<reference evidence="1" key="1">
    <citation type="submission" date="2020-05" db="EMBL/GenBank/DDBJ databases">
        <title>Phylogenomic resolution of chytrid fungi.</title>
        <authorList>
            <person name="Stajich J.E."/>
            <person name="Amses K."/>
            <person name="Simmons R."/>
            <person name="Seto K."/>
            <person name="Myers J."/>
            <person name="Bonds A."/>
            <person name="Quandt C.A."/>
            <person name="Barry K."/>
            <person name="Liu P."/>
            <person name="Grigoriev I."/>
            <person name="Longcore J.E."/>
            <person name="James T.Y."/>
        </authorList>
    </citation>
    <scope>NUCLEOTIDE SEQUENCE</scope>
    <source>
        <strain evidence="1">JEL0513</strain>
    </source>
</reference>
<comment type="caution">
    <text evidence="1">The sequence shown here is derived from an EMBL/GenBank/DDBJ whole genome shotgun (WGS) entry which is preliminary data.</text>
</comment>
<organism evidence="1 2">
    <name type="scientific">Physocladia obscura</name>
    <dbReference type="NCBI Taxonomy" id="109957"/>
    <lineage>
        <taxon>Eukaryota</taxon>
        <taxon>Fungi</taxon>
        <taxon>Fungi incertae sedis</taxon>
        <taxon>Chytridiomycota</taxon>
        <taxon>Chytridiomycota incertae sedis</taxon>
        <taxon>Chytridiomycetes</taxon>
        <taxon>Chytridiales</taxon>
        <taxon>Chytriomycetaceae</taxon>
        <taxon>Physocladia</taxon>
    </lineage>
</organism>
<dbReference type="EMBL" id="JADGJH010000248">
    <property type="protein sequence ID" value="KAJ3132462.1"/>
    <property type="molecule type" value="Genomic_DNA"/>
</dbReference>
<protein>
    <submittedName>
        <fullName evidence="1">Uncharacterized protein</fullName>
    </submittedName>
</protein>
<accession>A0AAD5T6W6</accession>
<feature type="non-terminal residue" evidence="1">
    <location>
        <position position="1"/>
    </location>
</feature>
<dbReference type="Proteomes" id="UP001211907">
    <property type="component" value="Unassembled WGS sequence"/>
</dbReference>
<gene>
    <name evidence="1" type="ORF">HK100_005263</name>
</gene>
<proteinExistence type="predicted"/>